<feature type="signal peptide" evidence="1">
    <location>
        <begin position="1"/>
        <end position="27"/>
    </location>
</feature>
<name>A0A1Q3AYY6_CEPFO</name>
<comment type="caution">
    <text evidence="3">The sequence shown here is derived from an EMBL/GenBank/DDBJ whole genome shotgun (WGS) entry which is preliminary data.</text>
</comment>
<dbReference type="InParanoid" id="A0A1Q3AYY6"/>
<feature type="domain" description="Aminotransferase-like plant mobile" evidence="2">
    <location>
        <begin position="1"/>
        <end position="106"/>
    </location>
</feature>
<evidence type="ECO:0000313" key="3">
    <source>
        <dbReference type="EMBL" id="GAV60939.1"/>
    </source>
</evidence>
<evidence type="ECO:0000313" key="4">
    <source>
        <dbReference type="Proteomes" id="UP000187406"/>
    </source>
</evidence>
<accession>A0A1Q3AYY6</accession>
<organism evidence="3 4">
    <name type="scientific">Cephalotus follicularis</name>
    <name type="common">Albany pitcher plant</name>
    <dbReference type="NCBI Taxonomy" id="3775"/>
    <lineage>
        <taxon>Eukaryota</taxon>
        <taxon>Viridiplantae</taxon>
        <taxon>Streptophyta</taxon>
        <taxon>Embryophyta</taxon>
        <taxon>Tracheophyta</taxon>
        <taxon>Spermatophyta</taxon>
        <taxon>Magnoliopsida</taxon>
        <taxon>eudicotyledons</taxon>
        <taxon>Gunneridae</taxon>
        <taxon>Pentapetalae</taxon>
        <taxon>rosids</taxon>
        <taxon>fabids</taxon>
        <taxon>Oxalidales</taxon>
        <taxon>Cephalotaceae</taxon>
        <taxon>Cephalotus</taxon>
    </lineage>
</organism>
<gene>
    <name evidence="3" type="ORF">CFOL_v3_04467</name>
</gene>
<reference evidence="4" key="1">
    <citation type="submission" date="2016-04" db="EMBL/GenBank/DDBJ databases">
        <title>Cephalotus genome sequencing.</title>
        <authorList>
            <person name="Fukushima K."/>
            <person name="Hasebe M."/>
            <person name="Fang X."/>
        </authorList>
    </citation>
    <scope>NUCLEOTIDE SEQUENCE [LARGE SCALE GENOMIC DNA]</scope>
    <source>
        <strain evidence="4">cv. St1</strain>
    </source>
</reference>
<feature type="chain" id="PRO_5012546613" evidence="1">
    <location>
        <begin position="28"/>
        <end position="107"/>
    </location>
</feature>
<keyword evidence="4" id="KW-1185">Reference proteome</keyword>
<keyword evidence="1" id="KW-0732">Signal</keyword>
<evidence type="ECO:0000256" key="1">
    <source>
        <dbReference type="SAM" id="SignalP"/>
    </source>
</evidence>
<feature type="non-terminal residue" evidence="3">
    <location>
        <position position="1"/>
    </location>
</feature>
<dbReference type="Pfam" id="PF10536">
    <property type="entry name" value="PMD"/>
    <property type="match status" value="1"/>
</dbReference>
<dbReference type="EMBL" id="BDDD01000178">
    <property type="protein sequence ID" value="GAV60939.1"/>
    <property type="molecule type" value="Genomic_DNA"/>
</dbReference>
<dbReference type="AlphaFoldDB" id="A0A1Q3AYY6"/>
<dbReference type="Proteomes" id="UP000187406">
    <property type="component" value="Unassembled WGS sequence"/>
</dbReference>
<dbReference type="InterPro" id="IPR019557">
    <property type="entry name" value="AminoTfrase-like_pln_mobile"/>
</dbReference>
<dbReference type="STRING" id="3775.A0A1Q3AYY6"/>
<protein>
    <submittedName>
        <fullName evidence="3">PMD domain-containing protein</fullName>
    </submittedName>
</protein>
<sequence>WSHSHSCFHFPWGPMTVTLLDITSLTSLPILGEEVLAALPLSKKDFDFDPIGTVKCSYNSYMKKCFRPNVPVSDQEHYSFLLILLSKFLLCILTLQVSREFIPLAVV</sequence>
<proteinExistence type="predicted"/>
<dbReference type="OrthoDB" id="1258364at2759"/>
<evidence type="ECO:0000259" key="2">
    <source>
        <dbReference type="Pfam" id="PF10536"/>
    </source>
</evidence>